<feature type="region of interest" description="Disordered" evidence="1">
    <location>
        <begin position="168"/>
        <end position="189"/>
    </location>
</feature>
<dbReference type="eggNOG" id="ENOG502SU86">
    <property type="taxonomic scope" value="Eukaryota"/>
</dbReference>
<evidence type="ECO:0000313" key="2">
    <source>
        <dbReference type="EMBL" id="EWG49880.1"/>
    </source>
</evidence>
<dbReference type="RefSeq" id="XP_018756071.1">
    <property type="nucleotide sequence ID" value="XM_018905791.1"/>
</dbReference>
<dbReference type="EMBL" id="CM000582">
    <property type="protein sequence ID" value="EWG49880.1"/>
    <property type="molecule type" value="Genomic_DNA"/>
</dbReference>
<feature type="compositionally biased region" description="Low complexity" evidence="1">
    <location>
        <begin position="1"/>
        <end position="20"/>
    </location>
</feature>
<reference evidence="2 3" key="1">
    <citation type="journal article" date="2010" name="Nature">
        <title>Comparative genomics reveals mobile pathogenicity chromosomes in Fusarium.</title>
        <authorList>
            <person name="Ma L.J."/>
            <person name="van der Does H.C."/>
            <person name="Borkovich K.A."/>
            <person name="Coleman J.J."/>
            <person name="Daboussi M.J."/>
            <person name="Di Pietro A."/>
            <person name="Dufresne M."/>
            <person name="Freitag M."/>
            <person name="Grabherr M."/>
            <person name="Henrissat B."/>
            <person name="Houterman P.M."/>
            <person name="Kang S."/>
            <person name="Shim W.B."/>
            <person name="Woloshuk C."/>
            <person name="Xie X."/>
            <person name="Xu J.R."/>
            <person name="Antoniw J."/>
            <person name="Baker S.E."/>
            <person name="Bluhm B.H."/>
            <person name="Breakspear A."/>
            <person name="Brown D.W."/>
            <person name="Butchko R.A."/>
            <person name="Chapman S."/>
            <person name="Coulson R."/>
            <person name="Coutinho P.M."/>
            <person name="Danchin E.G."/>
            <person name="Diener A."/>
            <person name="Gale L.R."/>
            <person name="Gardiner D.M."/>
            <person name="Goff S."/>
            <person name="Hammond-Kosack K.E."/>
            <person name="Hilburn K."/>
            <person name="Hua-Van A."/>
            <person name="Jonkers W."/>
            <person name="Kazan K."/>
            <person name="Kodira C.D."/>
            <person name="Koehrsen M."/>
            <person name="Kumar L."/>
            <person name="Lee Y.H."/>
            <person name="Li L."/>
            <person name="Manners J.M."/>
            <person name="Miranda-Saavedra D."/>
            <person name="Mukherjee M."/>
            <person name="Park G."/>
            <person name="Park J."/>
            <person name="Park S.Y."/>
            <person name="Proctor R.H."/>
            <person name="Regev A."/>
            <person name="Ruiz-Roldan M.C."/>
            <person name="Sain D."/>
            <person name="Sakthikumar S."/>
            <person name="Sykes S."/>
            <person name="Schwartz D.C."/>
            <person name="Turgeon B.G."/>
            <person name="Wapinski I."/>
            <person name="Yoder O."/>
            <person name="Young S."/>
            <person name="Zeng Q."/>
            <person name="Zhou S."/>
            <person name="Galagan J."/>
            <person name="Cuomo C.A."/>
            <person name="Kistler H.C."/>
            <person name="Rep M."/>
        </authorList>
    </citation>
    <scope>NUCLEOTIDE SEQUENCE [LARGE SCALE GENOMIC DNA]</scope>
    <source>
        <strain evidence="3">M3125 / FGSC 7600</strain>
    </source>
</reference>
<dbReference type="Proteomes" id="UP000009096">
    <property type="component" value="Chromosome 5"/>
</dbReference>
<dbReference type="SUPFAM" id="SSF57959">
    <property type="entry name" value="Leucine zipper domain"/>
    <property type="match status" value="1"/>
</dbReference>
<dbReference type="CDD" id="cd14688">
    <property type="entry name" value="bZIP_YAP"/>
    <property type="match status" value="1"/>
</dbReference>
<evidence type="ECO:0008006" key="4">
    <source>
        <dbReference type="Google" id="ProtNLM"/>
    </source>
</evidence>
<feature type="region of interest" description="Disordered" evidence="1">
    <location>
        <begin position="1"/>
        <end position="75"/>
    </location>
</feature>
<dbReference type="InterPro" id="IPR046347">
    <property type="entry name" value="bZIP_sf"/>
</dbReference>
<sequence length="548" mass="60168">MIASPTSSPSSMPYSSSPDSHTISYSSQNNNVTDNMVRSSSAEPAKSSKRKGTRSVSTLTPSQLARKRANDREAQRAIRARTKEHIDRLERELEDLKSKQSRDQTVQELLRRNQALEEELMRLKENMGVSITSSPYSAPGTVLSVSIPASSSPHNSILTSPSVYDDNLSTGSGAIPSPRGSPFPSGDYSPIPDYGQQYVPLPNNCESWASTVPCPVPSNVSSPSSSADDYSAGYIPTSVPTSLMPSNNTSSSSISVGHAHKDVIKMEYEDVDSHVSRRRIPPQQPLASSRVPYLHGSTAAARLEHVSRLLPPGSVLGPLKGQTQPGSSWPGSGPVLTTPPACRFDELLVGFLQDCRRMITTESLAHTLGPHQIDVRSLFRGHDPQGQIACSPHPITDLIRSLIDTAGMSRLTERIAIFAPLQTMICWLAQPTPERRARLCEDYVPRERQLTTPHPQWLDLLLWGSLREAAIERQDLYATDEFQRVYFDALRLVNWPYQPLDGLVTDPQTGHVGLTDALMAHAMNGSNWRLAETFAQRYPELCGLVALE</sequence>
<proteinExistence type="predicted"/>
<feature type="compositionally biased region" description="Polar residues" evidence="1">
    <location>
        <begin position="54"/>
        <end position="63"/>
    </location>
</feature>
<feature type="compositionally biased region" description="Polar residues" evidence="1">
    <location>
        <begin position="321"/>
        <end position="330"/>
    </location>
</feature>
<evidence type="ECO:0000313" key="3">
    <source>
        <dbReference type="Proteomes" id="UP000009096"/>
    </source>
</evidence>
<dbReference type="PANTHER" id="PTHR37012">
    <property type="entry name" value="B-ZIP TRANSCRIPTION FACTOR (EUROFUNG)-RELATED"/>
    <property type="match status" value="1"/>
</dbReference>
<evidence type="ECO:0000256" key="1">
    <source>
        <dbReference type="SAM" id="MobiDB-lite"/>
    </source>
</evidence>
<gene>
    <name evidence="2" type="ORF">FVEG_16543</name>
</gene>
<protein>
    <recommendedName>
        <fullName evidence="4">BZIP domain-containing protein</fullName>
    </recommendedName>
</protein>
<dbReference type="GO" id="GO:0003700">
    <property type="term" value="F:DNA-binding transcription factor activity"/>
    <property type="evidence" value="ECO:0007669"/>
    <property type="project" value="InterPro"/>
</dbReference>
<accession>W7MQI9</accession>
<dbReference type="Gene3D" id="1.20.5.170">
    <property type="match status" value="1"/>
</dbReference>
<dbReference type="VEuPathDB" id="FungiDB:FVEG_16543"/>
<name>W7MQI9_GIBM7</name>
<dbReference type="KEGG" id="fvr:FVEG_16543"/>
<dbReference type="EMBL" id="DS022253">
    <property type="protein sequence ID" value="EWG49880.1"/>
    <property type="molecule type" value="Genomic_DNA"/>
</dbReference>
<keyword evidence="3" id="KW-1185">Reference proteome</keyword>
<dbReference type="InterPro" id="IPR021833">
    <property type="entry name" value="DUF3425"/>
</dbReference>
<dbReference type="OrthoDB" id="3535998at2759"/>
<dbReference type="Pfam" id="PF11905">
    <property type="entry name" value="DUF3425"/>
    <property type="match status" value="1"/>
</dbReference>
<dbReference type="PANTHER" id="PTHR37012:SF2">
    <property type="entry name" value="BZIP DOMAIN-CONTAINING PROTEIN-RELATED"/>
    <property type="match status" value="1"/>
</dbReference>
<feature type="compositionally biased region" description="Polar residues" evidence="1">
    <location>
        <begin position="21"/>
        <end position="42"/>
    </location>
</feature>
<organism evidence="2 3">
    <name type="scientific">Gibberella moniliformis (strain M3125 / FGSC 7600)</name>
    <name type="common">Maize ear and stalk rot fungus</name>
    <name type="synonym">Fusarium verticillioides</name>
    <dbReference type="NCBI Taxonomy" id="334819"/>
    <lineage>
        <taxon>Eukaryota</taxon>
        <taxon>Fungi</taxon>
        <taxon>Dikarya</taxon>
        <taxon>Ascomycota</taxon>
        <taxon>Pezizomycotina</taxon>
        <taxon>Sordariomycetes</taxon>
        <taxon>Hypocreomycetidae</taxon>
        <taxon>Hypocreales</taxon>
        <taxon>Nectriaceae</taxon>
        <taxon>Fusarium</taxon>
        <taxon>Fusarium fujikuroi species complex</taxon>
    </lineage>
</organism>
<dbReference type="AlphaFoldDB" id="W7MQI9"/>
<feature type="region of interest" description="Disordered" evidence="1">
    <location>
        <begin position="314"/>
        <end position="333"/>
    </location>
</feature>
<dbReference type="GeneID" id="30073419"/>